<feature type="region of interest" description="Disordered" evidence="1">
    <location>
        <begin position="77"/>
        <end position="103"/>
    </location>
</feature>
<gene>
    <name evidence="2" type="ORF">NWP17_17150</name>
</gene>
<feature type="region of interest" description="Disordered" evidence="1">
    <location>
        <begin position="1"/>
        <end position="23"/>
    </location>
</feature>
<dbReference type="EMBL" id="JANQDH010000117">
    <property type="protein sequence ID" value="MDH6062140.1"/>
    <property type="molecule type" value="Genomic_DNA"/>
</dbReference>
<name>A0AA43GV20_9CYAN</name>
<accession>A0AA43GV20</accession>
<reference evidence="2 3" key="1">
    <citation type="journal article" date="2023" name="J. Phycol.">
        <title>Chrysosporum ovalisporum is synonymous with the true-branching cyanobacterium Umezakia natans (Nostocales/Aphanizomenonaceae).</title>
        <authorList>
            <person name="McGregor G.B."/>
            <person name="Sendall B.C."/>
            <person name="Niiyama Y."/>
            <person name="Tuji A."/>
            <person name="Willis A."/>
        </authorList>
    </citation>
    <scope>NUCLEOTIDE SEQUENCE [LARGE SCALE GENOMIC DNA]</scope>
    <source>
        <strain evidence="2 3">ANA360D</strain>
    </source>
</reference>
<protein>
    <recommendedName>
        <fullName evidence="4">Gas vesicle protein</fullName>
    </recommendedName>
</protein>
<evidence type="ECO:0000256" key="1">
    <source>
        <dbReference type="SAM" id="MobiDB-lite"/>
    </source>
</evidence>
<proteinExistence type="predicted"/>
<keyword evidence="3" id="KW-1185">Reference proteome</keyword>
<organism evidence="2 3">
    <name type="scientific">Chrysosporum bergii ANA360D</name>
    <dbReference type="NCBI Taxonomy" id="617107"/>
    <lineage>
        <taxon>Bacteria</taxon>
        <taxon>Bacillati</taxon>
        <taxon>Cyanobacteriota</taxon>
        <taxon>Cyanophyceae</taxon>
        <taxon>Nostocales</taxon>
        <taxon>Nodulariaceae</taxon>
        <taxon>Chrysosporum</taxon>
    </lineage>
</organism>
<dbReference type="AlphaFoldDB" id="A0AA43GV20"/>
<feature type="compositionally biased region" description="Polar residues" evidence="1">
    <location>
        <begin position="84"/>
        <end position="102"/>
    </location>
</feature>
<evidence type="ECO:0000313" key="2">
    <source>
        <dbReference type="EMBL" id="MDH6062140.1"/>
    </source>
</evidence>
<dbReference type="RefSeq" id="WP_280656081.1">
    <property type="nucleotide sequence ID" value="NZ_JANQDH010000117.1"/>
</dbReference>
<evidence type="ECO:0000313" key="3">
    <source>
        <dbReference type="Proteomes" id="UP001159387"/>
    </source>
</evidence>
<dbReference type="Proteomes" id="UP001159387">
    <property type="component" value="Unassembled WGS sequence"/>
</dbReference>
<feature type="compositionally biased region" description="Basic residues" evidence="1">
    <location>
        <begin position="1"/>
        <end position="10"/>
    </location>
</feature>
<sequence>MRNVRNRSLIRPKVSTMPRNKSEASTQLELYQMVTEKERIKQELYRIKERTALLKQRLVTLNKQIEETEKTIHRIRQQHDSIHTEGSQNPKKTGKINPNTVVESVEPRNYHVLEIEY</sequence>
<evidence type="ECO:0008006" key="4">
    <source>
        <dbReference type="Google" id="ProtNLM"/>
    </source>
</evidence>
<comment type="caution">
    <text evidence="2">The sequence shown here is derived from an EMBL/GenBank/DDBJ whole genome shotgun (WGS) entry which is preliminary data.</text>
</comment>